<evidence type="ECO:0000259" key="3">
    <source>
        <dbReference type="PROSITE" id="PS50977"/>
    </source>
</evidence>
<evidence type="ECO:0000256" key="2">
    <source>
        <dbReference type="PROSITE-ProRule" id="PRU00335"/>
    </source>
</evidence>
<dbReference type="InterPro" id="IPR009057">
    <property type="entry name" value="Homeodomain-like_sf"/>
</dbReference>
<name>I7G1A3_MYCS2</name>
<dbReference type="InterPro" id="IPR036271">
    <property type="entry name" value="Tet_transcr_reg_TetR-rel_C_sf"/>
</dbReference>
<evidence type="ECO:0000256" key="1">
    <source>
        <dbReference type="ARBA" id="ARBA00023125"/>
    </source>
</evidence>
<reference evidence="4 5" key="1">
    <citation type="journal article" date="2007" name="Genome Biol.">
        <title>Interrupted coding sequences in Mycobacterium smegmatis: authentic mutations or sequencing errors?</title>
        <authorList>
            <person name="Deshayes C."/>
            <person name="Perrodou E."/>
            <person name="Gallien S."/>
            <person name="Euphrasie D."/>
            <person name="Schaeffer C."/>
            <person name="Van-Dorsselaer A."/>
            <person name="Poch O."/>
            <person name="Lecompte O."/>
            <person name="Reyrat J.M."/>
        </authorList>
    </citation>
    <scope>NUCLEOTIDE SEQUENCE [LARGE SCALE GENOMIC DNA]</scope>
    <source>
        <strain evidence="5">ATCC 700084 / mc(2)155</strain>
    </source>
</reference>
<dbReference type="SUPFAM" id="SSF46689">
    <property type="entry name" value="Homeodomain-like"/>
    <property type="match status" value="1"/>
</dbReference>
<dbReference type="Proteomes" id="UP000006158">
    <property type="component" value="Chromosome"/>
</dbReference>
<feature type="domain" description="HTH tetR-type" evidence="3">
    <location>
        <begin position="31"/>
        <end position="91"/>
    </location>
</feature>
<proteinExistence type="predicted"/>
<evidence type="ECO:0000313" key="5">
    <source>
        <dbReference type="Proteomes" id="UP000006158"/>
    </source>
</evidence>
<gene>
    <name evidence="4" type="ordered locus">MSMEI_0145</name>
</gene>
<organism evidence="4 5">
    <name type="scientific">Mycolicibacterium smegmatis (strain ATCC 700084 / mc(2)155)</name>
    <name type="common">Mycobacterium smegmatis</name>
    <dbReference type="NCBI Taxonomy" id="246196"/>
    <lineage>
        <taxon>Bacteria</taxon>
        <taxon>Bacillati</taxon>
        <taxon>Actinomycetota</taxon>
        <taxon>Actinomycetes</taxon>
        <taxon>Mycobacteriales</taxon>
        <taxon>Mycobacteriaceae</taxon>
        <taxon>Mycolicibacterium</taxon>
    </lineage>
</organism>
<dbReference type="GO" id="GO:0000976">
    <property type="term" value="F:transcription cis-regulatory region binding"/>
    <property type="evidence" value="ECO:0007669"/>
    <property type="project" value="TreeGrafter"/>
</dbReference>
<dbReference type="PROSITE" id="PS50977">
    <property type="entry name" value="HTH_TETR_2"/>
    <property type="match status" value="1"/>
</dbReference>
<dbReference type="InterPro" id="IPR050109">
    <property type="entry name" value="HTH-type_TetR-like_transc_reg"/>
</dbReference>
<dbReference type="KEGG" id="msg:MSMEI_0145"/>
<dbReference type="PANTHER" id="PTHR30055">
    <property type="entry name" value="HTH-TYPE TRANSCRIPTIONAL REGULATOR RUTR"/>
    <property type="match status" value="1"/>
</dbReference>
<accession>I7G1A3</accession>
<dbReference type="SUPFAM" id="SSF48498">
    <property type="entry name" value="Tetracyclin repressor-like, C-terminal domain"/>
    <property type="match status" value="1"/>
</dbReference>
<keyword evidence="1 2" id="KW-0238">DNA-binding</keyword>
<dbReference type="PRINTS" id="PR00455">
    <property type="entry name" value="HTHTETR"/>
</dbReference>
<sequence>MSISNSDHYLNMDRDDSVVPRKRLTRAEARAQTRRRLLDAAAETFARKGYDAASVEEIAEAAGYSVGAVYSNFSSKEQLFSELRSERAALRLDEVADALRSAQGDPGGPFAKLSRQLVEVADKNIEVAALHTEFWLHAIRNPGAMDVLAESVGQTLQSLTGIAADLLAEHNVDQSVVRPETFAVSLLALHQGLIRQRRTNPSWVPEELFGQLLSWLLAGMPKLPAH</sequence>
<protein>
    <submittedName>
        <fullName evidence="4">Regulator putative TetR-family</fullName>
    </submittedName>
</protein>
<reference evidence="4 5" key="2">
    <citation type="journal article" date="2009" name="Genome Res.">
        <title>Ortho-proteogenomics: multiple proteomes investigation through orthology and a new MS-based protocol.</title>
        <authorList>
            <person name="Gallien S."/>
            <person name="Perrodou E."/>
            <person name="Carapito C."/>
            <person name="Deshayes C."/>
            <person name="Reyrat J.M."/>
            <person name="Van Dorsselaer A."/>
            <person name="Poch O."/>
            <person name="Schaeffer C."/>
            <person name="Lecompte O."/>
        </authorList>
    </citation>
    <scope>NUCLEOTIDE SEQUENCE [LARGE SCALE GENOMIC DNA]</scope>
    <source>
        <strain evidence="5">ATCC 700084 / mc(2)155</strain>
    </source>
</reference>
<evidence type="ECO:0000313" key="4">
    <source>
        <dbReference type="EMBL" id="AFP36626.1"/>
    </source>
</evidence>
<dbReference type="AlphaFoldDB" id="I7G1A3"/>
<dbReference type="Pfam" id="PF00440">
    <property type="entry name" value="TetR_N"/>
    <property type="match status" value="1"/>
</dbReference>
<dbReference type="PANTHER" id="PTHR30055:SF226">
    <property type="entry name" value="HTH-TYPE TRANSCRIPTIONAL REGULATOR PKSA"/>
    <property type="match status" value="1"/>
</dbReference>
<dbReference type="GO" id="GO:0003700">
    <property type="term" value="F:DNA-binding transcription factor activity"/>
    <property type="evidence" value="ECO:0007669"/>
    <property type="project" value="TreeGrafter"/>
</dbReference>
<dbReference type="Gene3D" id="1.10.357.10">
    <property type="entry name" value="Tetracycline Repressor, domain 2"/>
    <property type="match status" value="1"/>
</dbReference>
<dbReference type="InterPro" id="IPR001647">
    <property type="entry name" value="HTH_TetR"/>
</dbReference>
<feature type="DNA-binding region" description="H-T-H motif" evidence="2">
    <location>
        <begin position="54"/>
        <end position="73"/>
    </location>
</feature>
<dbReference type="EMBL" id="CP001663">
    <property type="protein sequence ID" value="AFP36626.1"/>
    <property type="molecule type" value="Genomic_DNA"/>
</dbReference>
<dbReference type="PATRIC" id="fig|246196.56.peg.148"/>